<reference evidence="1" key="1">
    <citation type="submission" date="2022-07" db="EMBL/GenBank/DDBJ databases">
        <title>Sphingomonas sp. nov., a novel bacterium isolated from the north slope of the Mount Everest.</title>
        <authorList>
            <person name="Cui X."/>
            <person name="Liu Y."/>
        </authorList>
    </citation>
    <scope>NUCLEOTIDE SEQUENCE</scope>
    <source>
        <strain evidence="1">S5-59</strain>
    </source>
</reference>
<protein>
    <submittedName>
        <fullName evidence="1">Uncharacterized protein</fullName>
    </submittedName>
</protein>
<keyword evidence="2" id="KW-1185">Reference proteome</keyword>
<evidence type="ECO:0000313" key="2">
    <source>
        <dbReference type="Proteomes" id="UP001058533"/>
    </source>
</evidence>
<proteinExistence type="predicted"/>
<name>A0ABY5L7M8_9SPHN</name>
<accession>A0ABY5L7M8</accession>
<organism evidence="1 2">
    <name type="scientific">Sphingomonas qomolangmaensis</name>
    <dbReference type="NCBI Taxonomy" id="2918765"/>
    <lineage>
        <taxon>Bacteria</taxon>
        <taxon>Pseudomonadati</taxon>
        <taxon>Pseudomonadota</taxon>
        <taxon>Alphaproteobacteria</taxon>
        <taxon>Sphingomonadales</taxon>
        <taxon>Sphingomonadaceae</taxon>
        <taxon>Sphingomonas</taxon>
    </lineage>
</organism>
<gene>
    <name evidence="1" type="ORF">NMP03_13360</name>
</gene>
<dbReference type="EMBL" id="CP101740">
    <property type="protein sequence ID" value="UUL82161.1"/>
    <property type="molecule type" value="Genomic_DNA"/>
</dbReference>
<sequence>MAKADRLARLDARRQELESEYTAALIAALRTTAAGKWGLFDHQSDRHARAAVAPVVEDLTDLADAIESARDQLGLEPFDLHRQFLASRGPVASQAVGEPKQAQAWLARLTDAKP</sequence>
<dbReference type="Proteomes" id="UP001058533">
    <property type="component" value="Chromosome"/>
</dbReference>
<dbReference type="RefSeq" id="WP_256505948.1">
    <property type="nucleotide sequence ID" value="NZ_CP101740.1"/>
</dbReference>
<evidence type="ECO:0000313" key="1">
    <source>
        <dbReference type="EMBL" id="UUL82161.1"/>
    </source>
</evidence>